<feature type="domain" description="YdbS-like PH" evidence="3">
    <location>
        <begin position="434"/>
        <end position="490"/>
    </location>
</feature>
<feature type="transmembrane region" description="Helical" evidence="2">
    <location>
        <begin position="52"/>
        <end position="71"/>
    </location>
</feature>
<keyword evidence="2" id="KW-0472">Membrane</keyword>
<feature type="region of interest" description="Disordered" evidence="1">
    <location>
        <begin position="1"/>
        <end position="33"/>
    </location>
</feature>
<dbReference type="Proteomes" id="UP001305652">
    <property type="component" value="Chromosome"/>
</dbReference>
<dbReference type="KEGG" id="mrc:R6Y96_06430"/>
<dbReference type="Pfam" id="PF03703">
    <property type="entry name" value="bPH_2"/>
    <property type="match status" value="2"/>
</dbReference>
<dbReference type="AlphaFoldDB" id="A0AAX4FSR9"/>
<reference evidence="4 5" key="1">
    <citation type="submission" date="2023-10" db="EMBL/GenBank/DDBJ databases">
        <title>The complete genome sequence of Methanoculleus receptaculi DSM 18860.</title>
        <authorList>
            <person name="Lai S.-J."/>
            <person name="You Y.-T."/>
            <person name="Chen S.-C."/>
        </authorList>
    </citation>
    <scope>NUCLEOTIDE SEQUENCE [LARGE SCALE GENOMIC DNA]</scope>
    <source>
        <strain evidence="4 5">DSM 18860</strain>
    </source>
</reference>
<keyword evidence="2" id="KW-0812">Transmembrane</keyword>
<name>A0AAX4FSR9_9EURY</name>
<evidence type="ECO:0000313" key="4">
    <source>
        <dbReference type="EMBL" id="WOX56953.1"/>
    </source>
</evidence>
<feature type="transmembrane region" description="Helical" evidence="2">
    <location>
        <begin position="77"/>
        <end position="95"/>
    </location>
</feature>
<feature type="transmembrane region" description="Helical" evidence="2">
    <location>
        <begin position="410"/>
        <end position="430"/>
    </location>
</feature>
<proteinExistence type="predicted"/>
<evidence type="ECO:0000259" key="3">
    <source>
        <dbReference type="Pfam" id="PF03703"/>
    </source>
</evidence>
<gene>
    <name evidence="4" type="ORF">R6Y96_06430</name>
</gene>
<feature type="transmembrane region" description="Helical" evidence="2">
    <location>
        <begin position="246"/>
        <end position="268"/>
    </location>
</feature>
<dbReference type="EMBL" id="CP137642">
    <property type="protein sequence ID" value="WOX56953.1"/>
    <property type="molecule type" value="Genomic_DNA"/>
</dbReference>
<evidence type="ECO:0000256" key="2">
    <source>
        <dbReference type="SAM" id="Phobius"/>
    </source>
</evidence>
<feature type="domain" description="YdbS-like PH" evidence="3">
    <location>
        <begin position="95"/>
        <end position="158"/>
    </location>
</feature>
<keyword evidence="2" id="KW-1133">Transmembrane helix</keyword>
<evidence type="ECO:0000256" key="1">
    <source>
        <dbReference type="SAM" id="MobiDB-lite"/>
    </source>
</evidence>
<dbReference type="RefSeq" id="WP_318620422.1">
    <property type="nucleotide sequence ID" value="NZ_CP137642.1"/>
</dbReference>
<organism evidence="4 5">
    <name type="scientific">Methanoculleus receptaculi</name>
    <dbReference type="NCBI Taxonomy" id="394967"/>
    <lineage>
        <taxon>Archaea</taxon>
        <taxon>Methanobacteriati</taxon>
        <taxon>Methanobacteriota</taxon>
        <taxon>Stenosarchaea group</taxon>
        <taxon>Methanomicrobia</taxon>
        <taxon>Methanomicrobiales</taxon>
        <taxon>Methanomicrobiaceae</taxon>
        <taxon>Methanoculleus</taxon>
    </lineage>
</organism>
<evidence type="ECO:0000313" key="5">
    <source>
        <dbReference type="Proteomes" id="UP001305652"/>
    </source>
</evidence>
<feature type="transmembrane region" description="Helical" evidence="2">
    <location>
        <begin position="369"/>
        <end position="390"/>
    </location>
</feature>
<dbReference type="GeneID" id="85732777"/>
<protein>
    <submittedName>
        <fullName evidence="4">PH domain-containing protein</fullName>
    </submittedName>
</protein>
<accession>A0AAX4FSR9</accession>
<dbReference type="InterPro" id="IPR005182">
    <property type="entry name" value="YdbS-like_PH"/>
</dbReference>
<feature type="transmembrane region" description="Helical" evidence="2">
    <location>
        <begin position="216"/>
        <end position="234"/>
    </location>
</feature>
<dbReference type="PANTHER" id="PTHR34473:SF2">
    <property type="entry name" value="UPF0699 TRANSMEMBRANE PROTEIN YDBT"/>
    <property type="match status" value="1"/>
</dbReference>
<keyword evidence="5" id="KW-1185">Reference proteome</keyword>
<sequence>MTGRDRETPARSSAAREQSTDDRAAADHPGTATRTGEMEIWGKRVRCHPGIIVEKTLPFASILFILIITLVGRPAAAAALAVVFIAVVFINYRIWSRTTIQFDDTGVVVERDTIFKRKKTIPYSKVASVNINRGITNRLLGTSSLLININSGSGATVPEAVLTFEQDLAESIRSAILHRLYTHSEDQDDGDEPVEMPALFSPLDVILHGLFNVSTYQTLFGLFFLVYSVFQFYVSAGTDGGSTGAVVSFLIFAAMLVAPIVSQIFYYYNYRVYRRGDTIYLQHGLIRSYRTSFDVSRINAVRVKSTLAARLMHRSCIEAEVVGLASGKGQSLRPVLCLLKDDATQQTLLRELVPEFVYDRKPKKQPEGAARVLLIEAGAASLALALVMIYPSIYLYRRAMTATGIAGLTMPYILPVITISLILAIFYAVYVSYRITDLDLGDNLFSFVNGAVDRETVTMNYDRVQMVVTAKGPIARLFDVARSNIYLLSSIGGSSITSGYFHESDLNAIGEIVMERIASGDYDYRKNSL</sequence>
<dbReference type="PANTHER" id="PTHR34473">
    <property type="entry name" value="UPF0699 TRANSMEMBRANE PROTEIN YDBS"/>
    <property type="match status" value="1"/>
</dbReference>